<dbReference type="STRING" id="29571.SAMN05878437_0892"/>
<evidence type="ECO:0000313" key="4">
    <source>
        <dbReference type="Proteomes" id="UP000190911"/>
    </source>
</evidence>
<dbReference type="InParanoid" id="A0A1M7FHC1"/>
<dbReference type="Pfam" id="PF00106">
    <property type="entry name" value="adh_short"/>
    <property type="match status" value="1"/>
</dbReference>
<reference evidence="3 4" key="1">
    <citation type="submission" date="2016-11" db="EMBL/GenBank/DDBJ databases">
        <authorList>
            <person name="Jaros S."/>
            <person name="Januszkiewicz K."/>
            <person name="Wedrychowicz H."/>
        </authorList>
    </citation>
    <scope>NUCLEOTIDE SEQUENCE [LARGE SCALE GENOMIC DNA]</scope>
    <source>
        <strain evidence="3 4">ACAM 12</strain>
    </source>
</reference>
<dbReference type="InterPro" id="IPR020904">
    <property type="entry name" value="Sc_DH/Rdtase_CS"/>
</dbReference>
<gene>
    <name evidence="3" type="ORF">SAMN05878437_0892</name>
</gene>
<evidence type="ECO:0000256" key="2">
    <source>
        <dbReference type="ARBA" id="ARBA00023002"/>
    </source>
</evidence>
<dbReference type="RefSeq" id="WP_079551624.1">
    <property type="nucleotide sequence ID" value="NZ_LT670847.1"/>
</dbReference>
<dbReference type="PRINTS" id="PR00081">
    <property type="entry name" value="GDHRDH"/>
</dbReference>
<dbReference type="PROSITE" id="PS00061">
    <property type="entry name" value="ADH_SHORT"/>
    <property type="match status" value="1"/>
</dbReference>
<dbReference type="EMBL" id="LT670847">
    <property type="protein sequence ID" value="SHM03502.1"/>
    <property type="molecule type" value="Genomic_DNA"/>
</dbReference>
<evidence type="ECO:0000313" key="3">
    <source>
        <dbReference type="EMBL" id="SHM03502.1"/>
    </source>
</evidence>
<keyword evidence="4" id="KW-1185">Reference proteome</keyword>
<dbReference type="OrthoDB" id="335726at2"/>
<dbReference type="InterPro" id="IPR002347">
    <property type="entry name" value="SDR_fam"/>
</dbReference>
<name>A0A1M7FHC1_9GAMM</name>
<organism evidence="3 4">
    <name type="scientific">Vreelandella subglaciescola</name>
    <dbReference type="NCBI Taxonomy" id="29571"/>
    <lineage>
        <taxon>Bacteria</taxon>
        <taxon>Pseudomonadati</taxon>
        <taxon>Pseudomonadota</taxon>
        <taxon>Gammaproteobacteria</taxon>
        <taxon>Oceanospirillales</taxon>
        <taxon>Halomonadaceae</taxon>
        <taxon>Vreelandella</taxon>
    </lineage>
</organism>
<dbReference type="PANTHER" id="PTHR44196:SF1">
    <property type="entry name" value="DEHYDROGENASE_REDUCTASE SDR FAMILY MEMBER 7B"/>
    <property type="match status" value="1"/>
</dbReference>
<dbReference type="AlphaFoldDB" id="A0A1M7FHC1"/>
<proteinExistence type="inferred from homology"/>
<evidence type="ECO:0000256" key="1">
    <source>
        <dbReference type="ARBA" id="ARBA00006484"/>
    </source>
</evidence>
<protein>
    <submittedName>
        <fullName evidence="3">Short-chain dehydrogenase</fullName>
    </submittedName>
</protein>
<dbReference type="PANTHER" id="PTHR44196">
    <property type="entry name" value="DEHYDROGENASE/REDUCTASE SDR FAMILY MEMBER 7B"/>
    <property type="match status" value="1"/>
</dbReference>
<keyword evidence="2" id="KW-0560">Oxidoreductase</keyword>
<dbReference type="GO" id="GO:0016491">
    <property type="term" value="F:oxidoreductase activity"/>
    <property type="evidence" value="ECO:0007669"/>
    <property type="project" value="UniProtKB-KW"/>
</dbReference>
<dbReference type="InterPro" id="IPR036291">
    <property type="entry name" value="NAD(P)-bd_dom_sf"/>
</dbReference>
<dbReference type="SUPFAM" id="SSF51735">
    <property type="entry name" value="NAD(P)-binding Rossmann-fold domains"/>
    <property type="match status" value="1"/>
</dbReference>
<sequence length="267" mass="28533">MPQPTATPATTILITGATGAIGGALAERYAVPGAHLILHGRRQDTLDALAQRCREHGASVEVSHADLTQATALSAWLDAVCAAQVPDIVIACAGKNTHPTAACELEPLADVQALLEINLQTPIAMAQHLVPRMRARGRGQLVFISSLAAWHGLPTSPTYSASKAGIKAYAEGLRSWLKPCGIGVTVVMPGYVTSPMCQAMPGPKPWKWAPERAARVIQRGISANRARIAFPVWLSLGTHWLAILPAGISQWLLRRLGFDRLEETPDD</sequence>
<accession>A0A1M7FHC1</accession>
<dbReference type="Proteomes" id="UP000190911">
    <property type="component" value="Chromosome I"/>
</dbReference>
<comment type="similarity">
    <text evidence="1">Belongs to the short-chain dehydrogenases/reductases (SDR) family.</text>
</comment>
<dbReference type="Gene3D" id="3.40.50.720">
    <property type="entry name" value="NAD(P)-binding Rossmann-like Domain"/>
    <property type="match status" value="1"/>
</dbReference>
<dbReference type="GO" id="GO:0016020">
    <property type="term" value="C:membrane"/>
    <property type="evidence" value="ECO:0007669"/>
    <property type="project" value="TreeGrafter"/>
</dbReference>